<dbReference type="Proteomes" id="UP000800200">
    <property type="component" value="Unassembled WGS sequence"/>
</dbReference>
<dbReference type="Pfam" id="PF09362">
    <property type="entry name" value="DUF1996"/>
    <property type="match status" value="1"/>
</dbReference>
<dbReference type="AlphaFoldDB" id="A0A6A6E9V8"/>
<feature type="domain" description="DUF1996" evidence="2">
    <location>
        <begin position="41"/>
        <end position="301"/>
    </location>
</feature>
<evidence type="ECO:0000259" key="2">
    <source>
        <dbReference type="Pfam" id="PF09362"/>
    </source>
</evidence>
<keyword evidence="1" id="KW-0732">Signal</keyword>
<dbReference type="PANTHER" id="PTHR43662:SF6">
    <property type="entry name" value="DUF1996 DOMAIN-CONTAINING PROTEIN"/>
    <property type="match status" value="1"/>
</dbReference>
<feature type="chain" id="PRO_5025431117" description="DUF1996 domain-containing protein" evidence="1">
    <location>
        <begin position="16"/>
        <end position="360"/>
    </location>
</feature>
<evidence type="ECO:0000313" key="3">
    <source>
        <dbReference type="EMBL" id="KAF2187923.1"/>
    </source>
</evidence>
<dbReference type="PANTHER" id="PTHR43662">
    <property type="match status" value="1"/>
</dbReference>
<gene>
    <name evidence="3" type="ORF">K469DRAFT_567807</name>
</gene>
<keyword evidence="4" id="KW-1185">Reference proteome</keyword>
<protein>
    <recommendedName>
        <fullName evidence="2">DUF1996 domain-containing protein</fullName>
    </recommendedName>
</protein>
<reference evidence="3" key="1">
    <citation type="journal article" date="2020" name="Stud. Mycol.">
        <title>101 Dothideomycetes genomes: a test case for predicting lifestyles and emergence of pathogens.</title>
        <authorList>
            <person name="Haridas S."/>
            <person name="Albert R."/>
            <person name="Binder M."/>
            <person name="Bloem J."/>
            <person name="Labutti K."/>
            <person name="Salamov A."/>
            <person name="Andreopoulos B."/>
            <person name="Baker S."/>
            <person name="Barry K."/>
            <person name="Bills G."/>
            <person name="Bluhm B."/>
            <person name="Cannon C."/>
            <person name="Castanera R."/>
            <person name="Culley D."/>
            <person name="Daum C."/>
            <person name="Ezra D."/>
            <person name="Gonzalez J."/>
            <person name="Henrissat B."/>
            <person name="Kuo A."/>
            <person name="Liang C."/>
            <person name="Lipzen A."/>
            <person name="Lutzoni F."/>
            <person name="Magnuson J."/>
            <person name="Mondo S."/>
            <person name="Nolan M."/>
            <person name="Ohm R."/>
            <person name="Pangilinan J."/>
            <person name="Park H.-J."/>
            <person name="Ramirez L."/>
            <person name="Alfaro M."/>
            <person name="Sun H."/>
            <person name="Tritt A."/>
            <person name="Yoshinaga Y."/>
            <person name="Zwiers L.-H."/>
            <person name="Turgeon B."/>
            <person name="Goodwin S."/>
            <person name="Spatafora J."/>
            <person name="Crous P."/>
            <person name="Grigoriev I."/>
        </authorList>
    </citation>
    <scope>NUCLEOTIDE SEQUENCE</scope>
    <source>
        <strain evidence="3">CBS 207.26</strain>
    </source>
</reference>
<feature type="signal peptide" evidence="1">
    <location>
        <begin position="1"/>
        <end position="15"/>
    </location>
</feature>
<dbReference type="EMBL" id="ML994625">
    <property type="protein sequence ID" value="KAF2187923.1"/>
    <property type="molecule type" value="Genomic_DNA"/>
</dbReference>
<name>A0A6A6E9V8_9PEZI</name>
<dbReference type="InterPro" id="IPR018535">
    <property type="entry name" value="DUF1996"/>
</dbReference>
<accession>A0A6A6E9V8</accession>
<sequence length="360" mass="39233">MLWTTLLALTALVEAAPQLKRQGTTTMLRFGCAQVVIDRLDPLVNPGLVPSPHVHQIVGGNGFNASMTTGDVSNGASCTTCAFSDDFSNYWTANLYFKARNGSYKRVQQLGAARQFNDDFSTKIGGGILVYYVSAQPGKITAFKPGFRMLVGNPNSRTADPAMKRQNCFRCYTGPNFGGDVSAPCQDAKIDTQSLPSQPCKGGIRSNIHFPTCWDGKNLDSPDHKSHVAYPTSGPATFLTLGGNCPSTHPVRIPQLMYEVVWDTTPFNDKNEWPTDGSQPFYFSYGDNTGYGQHADYVFGWKGDALQKGMDASGCMGAKCKDMKTQTIDNAKKCSVKTTVNENHDGWIAKLPGVEMPMNM</sequence>
<organism evidence="3 4">
    <name type="scientific">Zopfia rhizophila CBS 207.26</name>
    <dbReference type="NCBI Taxonomy" id="1314779"/>
    <lineage>
        <taxon>Eukaryota</taxon>
        <taxon>Fungi</taxon>
        <taxon>Dikarya</taxon>
        <taxon>Ascomycota</taxon>
        <taxon>Pezizomycotina</taxon>
        <taxon>Dothideomycetes</taxon>
        <taxon>Dothideomycetes incertae sedis</taxon>
        <taxon>Zopfiaceae</taxon>
        <taxon>Zopfia</taxon>
    </lineage>
</organism>
<evidence type="ECO:0000256" key="1">
    <source>
        <dbReference type="SAM" id="SignalP"/>
    </source>
</evidence>
<dbReference type="OrthoDB" id="74764at2759"/>
<evidence type="ECO:0000313" key="4">
    <source>
        <dbReference type="Proteomes" id="UP000800200"/>
    </source>
</evidence>
<proteinExistence type="predicted"/>